<comment type="similarity">
    <text evidence="1 11">Belongs to the peptidase M1 family.</text>
</comment>
<protein>
    <recommendedName>
        <fullName evidence="11">Aminopeptidase</fullName>
        <ecNumber evidence="11">3.4.11.-</ecNumber>
    </recommendedName>
</protein>
<organism evidence="15">
    <name type="scientific">Trypanosoma congolense (strain IL3000)</name>
    <dbReference type="NCBI Taxonomy" id="1068625"/>
    <lineage>
        <taxon>Eukaryota</taxon>
        <taxon>Discoba</taxon>
        <taxon>Euglenozoa</taxon>
        <taxon>Kinetoplastea</taxon>
        <taxon>Metakinetoplastina</taxon>
        <taxon>Trypanosomatida</taxon>
        <taxon>Trypanosomatidae</taxon>
        <taxon>Trypanosoma</taxon>
        <taxon>Nannomonas</taxon>
    </lineage>
</organism>
<keyword evidence="6 9" id="KW-0862">Zinc</keyword>
<dbReference type="GO" id="GO:0043171">
    <property type="term" value="P:peptide catabolic process"/>
    <property type="evidence" value="ECO:0007669"/>
    <property type="project" value="TreeGrafter"/>
</dbReference>
<dbReference type="SUPFAM" id="SSF55486">
    <property type="entry name" value="Metalloproteases ('zincins'), catalytic domain"/>
    <property type="match status" value="1"/>
</dbReference>
<feature type="binding site" evidence="9">
    <location>
        <position position="318"/>
    </location>
    <ligand>
        <name>Zn(2+)</name>
        <dbReference type="ChEBI" id="CHEBI:29105"/>
        <note>catalytic</note>
    </ligand>
</feature>
<evidence type="ECO:0000256" key="3">
    <source>
        <dbReference type="ARBA" id="ARBA00022670"/>
    </source>
</evidence>
<dbReference type="CDD" id="cd09601">
    <property type="entry name" value="M1_APN-Q_like"/>
    <property type="match status" value="1"/>
</dbReference>
<dbReference type="InterPro" id="IPR042097">
    <property type="entry name" value="Aminopeptidase_N-like_N_sf"/>
</dbReference>
<dbReference type="MEROPS" id="M01.010"/>
<sequence length="867" mass="97292">MPGTRDVLPSDPRPHHYKVSITPDLEKFTFTGHVEIQIIAVEPQKNITLNYNELTFLKVTLTTKKEVSEVEEIPIDNIVLDKTGMKATFPLHKAFQGEAILSINYTGSINDKLAGFYRSKYTVNGKDAYMATTQFESVDARRALPCWDEPEVKAVFEMIITAPSDLMVLSNTPSSKKEFVDGKTRWYFEPTPKMSTYLLAWTIGVFESIEKRIQKVHKGPNGDVEETLVRVFTPEGKKAKAPFALDVACKVLPLYEKFFGLNYVLPKVDLLAIPDFAAGAMENWGLITYRETALLCDSESSASQVYYVALVVAHELAHQWFGNLVTMQWWKELWLNESFATFMEYWAVDKIFPEWHVFTQFVHDEGTRAFQLDSMRSSHPVEVDVMVAQEIDDIFDAISYSKGGSIVRMAVNFIGEEAFQKGMSEYLKHFAYKNATTKDLWNFLGNAAGKPLAPILENWTGCQGYPYLIVTSSKTGLGITQKRFLSTGDATPAEDETVWQIPLLISTPEGVQRCVVGKREDVITLKHESWIKVNSEQSAFCRVLYRSEDLFNKLLPAISSKSLSSVDRLSIVSDYHAFARAGYCSTLDVLKLLLSYTGEDDYSVWCTIIDVEKELRMIVSIHGQGAVDSLNAFCCKLYSGAMAEIGYVPRPGDDNRVAQLRSCLFDRLVVSGDKEAVAYACKLYADRATLPISSDLRYTVYANHAKLSGVSALEELKSLAEKSTDAMERTHYLRALASSEVDNAVSELFHYSLSGKVRSQDVLAILGALVTSAERVRQYVNELKKIWPRLGKELPGLILGRALKFLEKGADAALADEMEAFWNNLDDEGKFGMSRSFHQGIEGLRNNAKWAARDSEVVVRFLSSNAE</sequence>
<dbReference type="Pfam" id="PF17900">
    <property type="entry name" value="Peptidase_M1_N"/>
    <property type="match status" value="1"/>
</dbReference>
<dbReference type="InterPro" id="IPR014782">
    <property type="entry name" value="Peptidase_M1_dom"/>
</dbReference>
<dbReference type="PANTHER" id="PTHR11533:SF174">
    <property type="entry name" value="PUROMYCIN-SENSITIVE AMINOPEPTIDASE-RELATED"/>
    <property type="match status" value="1"/>
</dbReference>
<evidence type="ECO:0000256" key="6">
    <source>
        <dbReference type="ARBA" id="ARBA00022833"/>
    </source>
</evidence>
<dbReference type="InterPro" id="IPR045357">
    <property type="entry name" value="Aminopeptidase_N-like_N"/>
</dbReference>
<evidence type="ECO:0000256" key="2">
    <source>
        <dbReference type="ARBA" id="ARBA00022438"/>
    </source>
</evidence>
<dbReference type="Pfam" id="PF01433">
    <property type="entry name" value="Peptidase_M1"/>
    <property type="match status" value="1"/>
</dbReference>
<evidence type="ECO:0000313" key="15">
    <source>
        <dbReference type="EMBL" id="CCC94954.1"/>
    </source>
</evidence>
<dbReference type="InterPro" id="IPR050344">
    <property type="entry name" value="Peptidase_M1_aminopeptidases"/>
</dbReference>
<feature type="domain" description="ERAP1-like C-terminal" evidence="13">
    <location>
        <begin position="530"/>
        <end position="845"/>
    </location>
</feature>
<proteinExistence type="inferred from homology"/>
<name>G0UZY5_TRYCI</name>
<dbReference type="AlphaFoldDB" id="G0UZY5"/>
<evidence type="ECO:0000256" key="9">
    <source>
        <dbReference type="PIRSR" id="PIRSR634016-3"/>
    </source>
</evidence>
<dbReference type="VEuPathDB" id="TriTrypDB:TcIL3000.11.3540"/>
<evidence type="ECO:0000259" key="12">
    <source>
        <dbReference type="Pfam" id="PF01433"/>
    </source>
</evidence>
<reference evidence="15" key="1">
    <citation type="journal article" date="2012" name="Proc. Natl. Acad. Sci. U.S.A.">
        <title>Antigenic diversity is generated by distinct evolutionary mechanisms in African trypanosome species.</title>
        <authorList>
            <person name="Jackson A.P."/>
            <person name="Berry A."/>
            <person name="Aslett M."/>
            <person name="Allison H.C."/>
            <person name="Burton P."/>
            <person name="Vavrova-Anderson J."/>
            <person name="Brown R."/>
            <person name="Browne H."/>
            <person name="Corton N."/>
            <person name="Hauser H."/>
            <person name="Gamble J."/>
            <person name="Gilderthorp R."/>
            <person name="Marcello L."/>
            <person name="McQuillan J."/>
            <person name="Otto T.D."/>
            <person name="Quail M.A."/>
            <person name="Sanders M.J."/>
            <person name="van Tonder A."/>
            <person name="Ginger M.L."/>
            <person name="Field M.C."/>
            <person name="Barry J.D."/>
            <person name="Hertz-Fowler C."/>
            <person name="Berriman M."/>
        </authorList>
    </citation>
    <scope>NUCLEOTIDE SEQUENCE</scope>
    <source>
        <strain evidence="15">IL3000</strain>
    </source>
</reference>
<feature type="binding site" evidence="9">
    <location>
        <position position="337"/>
    </location>
    <ligand>
        <name>Zn(2+)</name>
        <dbReference type="ChEBI" id="CHEBI:29105"/>
        <note>catalytic</note>
    </ligand>
</feature>
<accession>G0UZY5</accession>
<evidence type="ECO:0000256" key="5">
    <source>
        <dbReference type="ARBA" id="ARBA00022801"/>
    </source>
</evidence>
<evidence type="ECO:0000256" key="8">
    <source>
        <dbReference type="PIRSR" id="PIRSR634016-1"/>
    </source>
</evidence>
<keyword evidence="2 11" id="KW-0031">Aminopeptidase</keyword>
<evidence type="ECO:0000256" key="4">
    <source>
        <dbReference type="ARBA" id="ARBA00022723"/>
    </source>
</evidence>
<dbReference type="SUPFAM" id="SSF63737">
    <property type="entry name" value="Leukotriene A4 hydrolase N-terminal domain"/>
    <property type="match status" value="1"/>
</dbReference>
<dbReference type="GO" id="GO:0005615">
    <property type="term" value="C:extracellular space"/>
    <property type="evidence" value="ECO:0007669"/>
    <property type="project" value="TreeGrafter"/>
</dbReference>
<dbReference type="GO" id="GO:0042277">
    <property type="term" value="F:peptide binding"/>
    <property type="evidence" value="ECO:0007669"/>
    <property type="project" value="TreeGrafter"/>
</dbReference>
<evidence type="ECO:0000256" key="7">
    <source>
        <dbReference type="ARBA" id="ARBA00023049"/>
    </source>
</evidence>
<dbReference type="GO" id="GO:0005737">
    <property type="term" value="C:cytoplasm"/>
    <property type="evidence" value="ECO:0007669"/>
    <property type="project" value="TreeGrafter"/>
</dbReference>
<evidence type="ECO:0000259" key="14">
    <source>
        <dbReference type="Pfam" id="PF17900"/>
    </source>
</evidence>
<feature type="binding site" evidence="9">
    <location>
        <position position="314"/>
    </location>
    <ligand>
        <name>Zn(2+)</name>
        <dbReference type="ChEBI" id="CHEBI:29105"/>
        <note>catalytic</note>
    </ligand>
</feature>
<dbReference type="InterPro" id="IPR024571">
    <property type="entry name" value="ERAP1-like_C_dom"/>
</dbReference>
<dbReference type="GO" id="GO:0008270">
    <property type="term" value="F:zinc ion binding"/>
    <property type="evidence" value="ECO:0007669"/>
    <property type="project" value="UniProtKB-UniRule"/>
</dbReference>
<evidence type="ECO:0000256" key="1">
    <source>
        <dbReference type="ARBA" id="ARBA00010136"/>
    </source>
</evidence>
<evidence type="ECO:0000256" key="11">
    <source>
        <dbReference type="RuleBase" id="RU364040"/>
    </source>
</evidence>
<dbReference type="InterPro" id="IPR034016">
    <property type="entry name" value="M1_APN-typ"/>
</dbReference>
<keyword evidence="5 11" id="KW-0378">Hydrolase</keyword>
<feature type="domain" description="Aminopeptidase N-like N-terminal" evidence="14">
    <location>
        <begin position="14"/>
        <end position="198"/>
    </location>
</feature>
<dbReference type="GO" id="GO:0016020">
    <property type="term" value="C:membrane"/>
    <property type="evidence" value="ECO:0007669"/>
    <property type="project" value="TreeGrafter"/>
</dbReference>
<comment type="cofactor">
    <cofactor evidence="9 11">
        <name>Zn(2+)</name>
        <dbReference type="ChEBI" id="CHEBI:29105"/>
    </cofactor>
    <text evidence="9 11">Binds 1 zinc ion per subunit.</text>
</comment>
<feature type="domain" description="Peptidase M1 membrane alanine aminopeptidase" evidence="12">
    <location>
        <begin position="243"/>
        <end position="459"/>
    </location>
</feature>
<keyword evidence="3 11" id="KW-0645">Protease</keyword>
<evidence type="ECO:0000259" key="13">
    <source>
        <dbReference type="Pfam" id="PF11838"/>
    </source>
</evidence>
<dbReference type="GO" id="GO:0006508">
    <property type="term" value="P:proteolysis"/>
    <property type="evidence" value="ECO:0007669"/>
    <property type="project" value="UniProtKB-KW"/>
</dbReference>
<evidence type="ECO:0000256" key="10">
    <source>
        <dbReference type="PIRSR" id="PIRSR634016-4"/>
    </source>
</evidence>
<dbReference type="GO" id="GO:0070006">
    <property type="term" value="F:metalloaminopeptidase activity"/>
    <property type="evidence" value="ECO:0007669"/>
    <property type="project" value="TreeGrafter"/>
</dbReference>
<dbReference type="Gene3D" id="1.10.390.10">
    <property type="entry name" value="Neutral Protease Domain 2"/>
    <property type="match status" value="1"/>
</dbReference>
<dbReference type="InterPro" id="IPR001930">
    <property type="entry name" value="Peptidase_M1"/>
</dbReference>
<dbReference type="FunFam" id="1.10.390.10:FF:000001">
    <property type="entry name" value="Aminopeptidase"/>
    <property type="match status" value="1"/>
</dbReference>
<dbReference type="Gene3D" id="2.60.40.1910">
    <property type="match status" value="1"/>
</dbReference>
<dbReference type="Gene3D" id="1.25.50.20">
    <property type="match status" value="1"/>
</dbReference>
<dbReference type="Gene3D" id="2.60.40.1730">
    <property type="entry name" value="tricorn interacting facor f3 domain"/>
    <property type="match status" value="1"/>
</dbReference>
<feature type="active site" description="Proton acceptor" evidence="8">
    <location>
        <position position="315"/>
    </location>
</feature>
<dbReference type="PRINTS" id="PR00756">
    <property type="entry name" value="ALADIPTASE"/>
</dbReference>
<dbReference type="PANTHER" id="PTHR11533">
    <property type="entry name" value="PROTEASE M1 ZINC METALLOPROTEASE"/>
    <property type="match status" value="1"/>
</dbReference>
<keyword evidence="4 9" id="KW-0479">Metal-binding</keyword>
<dbReference type="Pfam" id="PF11838">
    <property type="entry name" value="ERAP1_C"/>
    <property type="match status" value="1"/>
</dbReference>
<dbReference type="BRENDA" id="3.4.11.2">
    <property type="organism ID" value="6523"/>
</dbReference>
<feature type="site" description="Transition state stabilizer" evidence="10">
    <location>
        <position position="400"/>
    </location>
</feature>
<keyword evidence="7 11" id="KW-0482">Metalloprotease</keyword>
<gene>
    <name evidence="15" type="ORF">TCIL3000_11_3540</name>
</gene>
<dbReference type="EMBL" id="HE575324">
    <property type="protein sequence ID" value="CCC94954.1"/>
    <property type="molecule type" value="Genomic_DNA"/>
</dbReference>
<dbReference type="InterPro" id="IPR027268">
    <property type="entry name" value="Peptidase_M4/M1_CTD_sf"/>
</dbReference>
<dbReference type="EC" id="3.4.11.-" evidence="11"/>